<accession>X0WIP9</accession>
<reference evidence="1" key="1">
    <citation type="journal article" date="2014" name="Front. Microbiol.">
        <title>High frequency of phylogenetically diverse reductive dehalogenase-homologous genes in deep subseafloor sedimentary metagenomes.</title>
        <authorList>
            <person name="Kawai M."/>
            <person name="Futagami T."/>
            <person name="Toyoda A."/>
            <person name="Takaki Y."/>
            <person name="Nishi S."/>
            <person name="Hori S."/>
            <person name="Arai W."/>
            <person name="Tsubouchi T."/>
            <person name="Morono Y."/>
            <person name="Uchiyama I."/>
            <person name="Ito T."/>
            <person name="Fujiyama A."/>
            <person name="Inagaki F."/>
            <person name="Takami H."/>
        </authorList>
    </citation>
    <scope>NUCLEOTIDE SEQUENCE</scope>
    <source>
        <strain evidence="1">Expedition CK06-06</strain>
    </source>
</reference>
<organism evidence="1">
    <name type="scientific">marine sediment metagenome</name>
    <dbReference type="NCBI Taxonomy" id="412755"/>
    <lineage>
        <taxon>unclassified sequences</taxon>
        <taxon>metagenomes</taxon>
        <taxon>ecological metagenomes</taxon>
    </lineage>
</organism>
<feature type="non-terminal residue" evidence="1">
    <location>
        <position position="30"/>
    </location>
</feature>
<comment type="caution">
    <text evidence="1">The sequence shown here is derived from an EMBL/GenBank/DDBJ whole genome shotgun (WGS) entry which is preliminary data.</text>
</comment>
<evidence type="ECO:0000313" key="1">
    <source>
        <dbReference type="EMBL" id="GAG30525.1"/>
    </source>
</evidence>
<proteinExistence type="predicted"/>
<name>X0WIP9_9ZZZZ</name>
<dbReference type="EMBL" id="BARS01043913">
    <property type="protein sequence ID" value="GAG30525.1"/>
    <property type="molecule type" value="Genomic_DNA"/>
</dbReference>
<dbReference type="AlphaFoldDB" id="X0WIP9"/>
<gene>
    <name evidence="1" type="ORF">S01H1_66420</name>
</gene>
<protein>
    <submittedName>
        <fullName evidence="1">Uncharacterized protein</fullName>
    </submittedName>
</protein>
<sequence>MRKCTFMIAITILCLFIGFGTASAKDTFKV</sequence>